<name>A0AAV0AS08_PHAPC</name>
<keyword evidence="2" id="KW-1185">Reference proteome</keyword>
<dbReference type="EMBL" id="CALTRL010001155">
    <property type="protein sequence ID" value="CAH7671232.1"/>
    <property type="molecule type" value="Genomic_DNA"/>
</dbReference>
<evidence type="ECO:0000313" key="2">
    <source>
        <dbReference type="Proteomes" id="UP001153365"/>
    </source>
</evidence>
<sequence>MGPIYFIDKLKSPVLSIMLLSGLFFPGYLSTLDSLKPSSLASKSCDFSLISPQHKGGELMHTSLYEGAHEIQRSQSSTQELVAGASKFRNFDLNEFPMEMEVEANHDQKEKISRLGSERNYSWRGTSKRQKLDPIENTLNLVTLPSSSISHSVDFSSPYVNSKKTHVNVDFENEFNYHHVYKNQQTDIVNQNNECKDLAILKSSMINSESRFSGQSKQGSTKGNSCNENYIAIKSNKENKSDKLNSGISVLVANKSSASEEKYKSNLKKEPKSKVRPYFILNAPEFIKNILSNEIKNHGPFYIEGVKDYCSPYNRDLLNFIEDNFENILPEVLSDFKITKKFLAKIKFLFWNENEGIFFVPEKSINLVIKTMEDFSQSAGVGKWVKYSEKSSKYHTKASSAVCFAFDMVFINYYTYENFSRFFFTKSMRQSGVIFFELLEQRLLNSSTRLRITKTKINAILRQVWNRMTSFMAYVHAINAIISPGLLEPLTHEQLVQRQEEAFEFFIELHQDFEKLYKKSTEKRGKINLYNITFDGPSFEEIRQQVMGEILNNYTSRDIAVWLYIELYMIKFRPKLFYIAKKIPGNEKKFKSILNRMFLIFFSGMDKNEKLRSNTKIESIESTKIK</sequence>
<organism evidence="1 2">
    <name type="scientific">Phakopsora pachyrhizi</name>
    <name type="common">Asian soybean rust disease fungus</name>
    <dbReference type="NCBI Taxonomy" id="170000"/>
    <lineage>
        <taxon>Eukaryota</taxon>
        <taxon>Fungi</taxon>
        <taxon>Dikarya</taxon>
        <taxon>Basidiomycota</taxon>
        <taxon>Pucciniomycotina</taxon>
        <taxon>Pucciniomycetes</taxon>
        <taxon>Pucciniales</taxon>
        <taxon>Phakopsoraceae</taxon>
        <taxon>Phakopsora</taxon>
    </lineage>
</organism>
<dbReference type="AlphaFoldDB" id="A0AAV0AS08"/>
<evidence type="ECO:0000313" key="1">
    <source>
        <dbReference type="EMBL" id="CAH7671232.1"/>
    </source>
</evidence>
<reference evidence="1" key="1">
    <citation type="submission" date="2022-06" db="EMBL/GenBank/DDBJ databases">
        <authorList>
            <consortium name="SYNGENTA / RWTH Aachen University"/>
        </authorList>
    </citation>
    <scope>NUCLEOTIDE SEQUENCE</scope>
</reference>
<protein>
    <submittedName>
        <fullName evidence="1">Expressed protein</fullName>
    </submittedName>
</protein>
<accession>A0AAV0AS08</accession>
<proteinExistence type="predicted"/>
<gene>
    <name evidence="1" type="ORF">PPACK8108_LOCUS5993</name>
</gene>
<dbReference type="Proteomes" id="UP001153365">
    <property type="component" value="Unassembled WGS sequence"/>
</dbReference>
<comment type="caution">
    <text evidence="1">The sequence shown here is derived from an EMBL/GenBank/DDBJ whole genome shotgun (WGS) entry which is preliminary data.</text>
</comment>